<name>A0ABT2MYY3_9CYAN</name>
<evidence type="ECO:0000256" key="1">
    <source>
        <dbReference type="SAM" id="MobiDB-lite"/>
    </source>
</evidence>
<feature type="region of interest" description="Disordered" evidence="1">
    <location>
        <begin position="65"/>
        <end position="84"/>
    </location>
</feature>
<proteinExistence type="predicted"/>
<evidence type="ECO:0000256" key="2">
    <source>
        <dbReference type="SAM" id="Phobius"/>
    </source>
</evidence>
<dbReference type="RefSeq" id="WP_368009407.1">
    <property type="nucleotide sequence ID" value="NZ_JAMXFF010000067.1"/>
</dbReference>
<evidence type="ECO:0000313" key="3">
    <source>
        <dbReference type="EMBL" id="MCT7969970.1"/>
    </source>
</evidence>
<keyword evidence="2" id="KW-1133">Transmembrane helix</keyword>
<gene>
    <name evidence="3" type="ORF">NG799_27020</name>
</gene>
<keyword evidence="2" id="KW-0812">Transmembrane</keyword>
<accession>A0ABT2MYY3</accession>
<feature type="compositionally biased region" description="Polar residues" evidence="1">
    <location>
        <begin position="74"/>
        <end position="84"/>
    </location>
</feature>
<organism evidence="3 4">
    <name type="scientific">Laspinema palackyanum D2a</name>
    <dbReference type="NCBI Taxonomy" id="2953684"/>
    <lineage>
        <taxon>Bacteria</taxon>
        <taxon>Bacillati</taxon>
        <taxon>Cyanobacteriota</taxon>
        <taxon>Cyanophyceae</taxon>
        <taxon>Oscillatoriophycideae</taxon>
        <taxon>Oscillatoriales</taxon>
        <taxon>Laspinemataceae</taxon>
        <taxon>Laspinema</taxon>
        <taxon>Laspinema palackyanum</taxon>
    </lineage>
</organism>
<comment type="caution">
    <text evidence="3">The sequence shown here is derived from an EMBL/GenBank/DDBJ whole genome shotgun (WGS) entry which is preliminary data.</text>
</comment>
<keyword evidence="2" id="KW-0472">Membrane</keyword>
<reference evidence="3 4" key="1">
    <citation type="journal article" date="2022" name="Front. Microbiol.">
        <title>High genomic differentiation and limited gene flow indicate recent cryptic speciation within the genus Laspinema (cyanobacteria).</title>
        <authorList>
            <person name="Stanojkovic A."/>
            <person name="Skoupy S."/>
            <person name="Skaloud P."/>
            <person name="Dvorak P."/>
        </authorList>
    </citation>
    <scope>NUCLEOTIDE SEQUENCE [LARGE SCALE GENOMIC DNA]</scope>
    <source>
        <strain evidence="3 4">D2a</strain>
    </source>
</reference>
<dbReference type="EMBL" id="JAMXFF010000067">
    <property type="protein sequence ID" value="MCT7969970.1"/>
    <property type="molecule type" value="Genomic_DNA"/>
</dbReference>
<sequence length="84" mass="9099">MQISKRTLLIIGEATATTAIGLIHAGAGVALTFGLAFWHIRYDNTMPVQQYNRVQRVTRQVPIAQGVGEKQQESESTMLNTGGG</sequence>
<feature type="transmembrane region" description="Helical" evidence="2">
    <location>
        <begin position="20"/>
        <end position="40"/>
    </location>
</feature>
<keyword evidence="4" id="KW-1185">Reference proteome</keyword>
<protein>
    <submittedName>
        <fullName evidence="3">Uncharacterized protein</fullName>
    </submittedName>
</protein>
<dbReference type="Proteomes" id="UP001525890">
    <property type="component" value="Unassembled WGS sequence"/>
</dbReference>
<evidence type="ECO:0000313" key="4">
    <source>
        <dbReference type="Proteomes" id="UP001525890"/>
    </source>
</evidence>